<dbReference type="PROSITE" id="PS51197">
    <property type="entry name" value="HTH_RRF2_2"/>
    <property type="match status" value="1"/>
</dbReference>
<dbReference type="OrthoDB" id="9804747at2"/>
<dbReference type="PANTHER" id="PTHR33221:SF2">
    <property type="entry name" value="TRANSCRIPTIONAL REGULATOR"/>
    <property type="match status" value="1"/>
</dbReference>
<dbReference type="AlphaFoldDB" id="A0A1M6VZY9"/>
<dbReference type="CDD" id="cd00090">
    <property type="entry name" value="HTH_ARSR"/>
    <property type="match status" value="1"/>
</dbReference>
<proteinExistence type="predicted"/>
<dbReference type="Pfam" id="PF02082">
    <property type="entry name" value="Rrf2"/>
    <property type="match status" value="1"/>
</dbReference>
<sequence>MQLTLMTDYAIRTVLYLTQKGGIVPAGEIAQSMSIPKAYLMKALNTLRKAGYIDASTGVNGGYWMLVEAEELTLLDIIQATESTTKLNRCMEQDHFCSRVATKDCPVRSFYMTVQSTIEKQLSAMTIANLLEENKAGQEEYQ</sequence>
<organism evidence="1 2">
    <name type="scientific">Hespellia stercorisuis DSM 15480</name>
    <dbReference type="NCBI Taxonomy" id="1121950"/>
    <lineage>
        <taxon>Bacteria</taxon>
        <taxon>Bacillati</taxon>
        <taxon>Bacillota</taxon>
        <taxon>Clostridia</taxon>
        <taxon>Lachnospirales</taxon>
        <taxon>Lachnospiraceae</taxon>
        <taxon>Hespellia</taxon>
    </lineage>
</organism>
<dbReference type="STRING" id="1121950.SAMN02745243_03900"/>
<gene>
    <name evidence="1" type="ORF">SAMN02745243_03900</name>
</gene>
<evidence type="ECO:0000313" key="1">
    <source>
        <dbReference type="EMBL" id="SHK87071.1"/>
    </source>
</evidence>
<dbReference type="RefSeq" id="WP_073113161.1">
    <property type="nucleotide sequence ID" value="NZ_FQZY01000100.1"/>
</dbReference>
<dbReference type="InterPro" id="IPR036388">
    <property type="entry name" value="WH-like_DNA-bd_sf"/>
</dbReference>
<dbReference type="InterPro" id="IPR000944">
    <property type="entry name" value="Tscrpt_reg_Rrf2"/>
</dbReference>
<dbReference type="GO" id="GO:0003700">
    <property type="term" value="F:DNA-binding transcription factor activity"/>
    <property type="evidence" value="ECO:0007669"/>
    <property type="project" value="TreeGrafter"/>
</dbReference>
<dbReference type="PANTHER" id="PTHR33221">
    <property type="entry name" value="WINGED HELIX-TURN-HELIX TRANSCRIPTIONAL REGULATOR, RRF2 FAMILY"/>
    <property type="match status" value="1"/>
</dbReference>
<keyword evidence="2" id="KW-1185">Reference proteome</keyword>
<protein>
    <submittedName>
        <fullName evidence="1">Transcriptional regulator, BadM/Rrf2 family</fullName>
    </submittedName>
</protein>
<dbReference type="NCBIfam" id="TIGR00738">
    <property type="entry name" value="rrf2_super"/>
    <property type="match status" value="1"/>
</dbReference>
<dbReference type="GO" id="GO:0005829">
    <property type="term" value="C:cytosol"/>
    <property type="evidence" value="ECO:0007669"/>
    <property type="project" value="TreeGrafter"/>
</dbReference>
<dbReference type="Gene3D" id="1.10.10.10">
    <property type="entry name" value="Winged helix-like DNA-binding domain superfamily/Winged helix DNA-binding domain"/>
    <property type="match status" value="1"/>
</dbReference>
<name>A0A1M6VZY9_9FIRM</name>
<accession>A0A1M6VZY9</accession>
<evidence type="ECO:0000313" key="2">
    <source>
        <dbReference type="Proteomes" id="UP000184301"/>
    </source>
</evidence>
<dbReference type="Proteomes" id="UP000184301">
    <property type="component" value="Unassembled WGS sequence"/>
</dbReference>
<dbReference type="InterPro" id="IPR011991">
    <property type="entry name" value="ArsR-like_HTH"/>
</dbReference>
<dbReference type="SUPFAM" id="SSF46785">
    <property type="entry name" value="Winged helix' DNA-binding domain"/>
    <property type="match status" value="1"/>
</dbReference>
<dbReference type="EMBL" id="FQZY01000100">
    <property type="protein sequence ID" value="SHK87071.1"/>
    <property type="molecule type" value="Genomic_DNA"/>
</dbReference>
<dbReference type="InterPro" id="IPR036390">
    <property type="entry name" value="WH_DNA-bd_sf"/>
</dbReference>
<reference evidence="1 2" key="1">
    <citation type="submission" date="2016-11" db="EMBL/GenBank/DDBJ databases">
        <authorList>
            <person name="Jaros S."/>
            <person name="Januszkiewicz K."/>
            <person name="Wedrychowicz H."/>
        </authorList>
    </citation>
    <scope>NUCLEOTIDE SEQUENCE [LARGE SCALE GENOMIC DNA]</scope>
    <source>
        <strain evidence="1 2">DSM 15480</strain>
    </source>
</reference>